<reference evidence="6" key="1">
    <citation type="submission" date="2011-03" db="EMBL/GenBank/DDBJ databases">
        <title>The genome sequence of Vavraia culicis strain floridensis.</title>
        <authorList>
            <consortium name="The Broad Institute Genome Sequencing Platform"/>
            <person name="Cuomo C."/>
            <person name="Becnel J."/>
            <person name="Sanscrainte N."/>
            <person name="Young S.K."/>
            <person name="Zeng Q."/>
            <person name="Gargeya S."/>
            <person name="Fitzgerald M."/>
            <person name="Haas B."/>
            <person name="Abouelleil A."/>
            <person name="Alvarado L."/>
            <person name="Arachchi H.M."/>
            <person name="Berlin A."/>
            <person name="Chapman S.B."/>
            <person name="Gearin G."/>
            <person name="Goldberg J."/>
            <person name="Griggs A."/>
            <person name="Gujja S."/>
            <person name="Hansen M."/>
            <person name="Heiman D."/>
            <person name="Howarth C."/>
            <person name="Larimer J."/>
            <person name="Lui A."/>
            <person name="MacDonald P.J.P."/>
            <person name="McCowen C."/>
            <person name="Montmayeur A."/>
            <person name="Murphy C."/>
            <person name="Neiman D."/>
            <person name="Pearson M."/>
            <person name="Priest M."/>
            <person name="Roberts A."/>
            <person name="Saif S."/>
            <person name="Shea T."/>
            <person name="Sisk P."/>
            <person name="Stolte C."/>
            <person name="Sykes S."/>
            <person name="Wortman J."/>
            <person name="Nusbaum C."/>
            <person name="Birren B."/>
        </authorList>
    </citation>
    <scope>NUCLEOTIDE SEQUENCE [LARGE SCALE GENOMIC DNA]</scope>
    <source>
        <strain evidence="6">floridensis</strain>
    </source>
</reference>
<dbReference type="PANTHER" id="PTHR22880:SF225">
    <property type="entry name" value="BROMODOMAIN-CONTAINING PROTEIN BET-1-RELATED"/>
    <property type="match status" value="1"/>
</dbReference>
<dbReference type="GeneID" id="19877934"/>
<dbReference type="RefSeq" id="XP_008073063.1">
    <property type="nucleotide sequence ID" value="XM_008074872.1"/>
</dbReference>
<dbReference type="InterPro" id="IPR036427">
    <property type="entry name" value="Bromodomain-like_sf"/>
</dbReference>
<evidence type="ECO:0000259" key="3">
    <source>
        <dbReference type="PROSITE" id="PS50014"/>
    </source>
</evidence>
<dbReference type="Gene3D" id="1.20.920.10">
    <property type="entry name" value="Bromodomain-like"/>
    <property type="match status" value="2"/>
</dbReference>
<dbReference type="HOGENOM" id="CLU_001499_5_1_1"/>
<dbReference type="PRINTS" id="PR00503">
    <property type="entry name" value="BROMODOMAIN"/>
</dbReference>
<dbReference type="SUPFAM" id="SSF47370">
    <property type="entry name" value="Bromodomain"/>
    <property type="match status" value="2"/>
</dbReference>
<dbReference type="InterPro" id="IPR050935">
    <property type="entry name" value="Bromo_chromatin_reader"/>
</dbReference>
<proteinExistence type="predicted"/>
<evidence type="ECO:0000313" key="6">
    <source>
        <dbReference type="Proteomes" id="UP000011081"/>
    </source>
</evidence>
<dbReference type="STRING" id="948595.L2GYU0"/>
<dbReference type="GO" id="GO:0000785">
    <property type="term" value="C:chromatin"/>
    <property type="evidence" value="ECO:0007669"/>
    <property type="project" value="TreeGrafter"/>
</dbReference>
<dbReference type="GO" id="GO:0005634">
    <property type="term" value="C:nucleus"/>
    <property type="evidence" value="ECO:0007669"/>
    <property type="project" value="TreeGrafter"/>
</dbReference>
<dbReference type="PROSITE" id="PS00633">
    <property type="entry name" value="BROMODOMAIN_1"/>
    <property type="match status" value="1"/>
</dbReference>
<dbReference type="Proteomes" id="UP000011081">
    <property type="component" value="Unassembled WGS sequence"/>
</dbReference>
<dbReference type="PROSITE" id="PS50014">
    <property type="entry name" value="BROMODOMAIN_2"/>
    <property type="match status" value="2"/>
</dbReference>
<sequence>MTSDLKSCEDILNKLKRHSKATPFLEPVDYVALKIPDYPEKIKTPMDLKTVSQKMKDYTSQTEFVNDVKLIFSNCYLYNGEESPISKMAHELDTYFDSLLGKSLKNNVDLEVCTNVLNELLKTKHKKINWPFLEPVDIKLVPNYLSVIENPIDLSTIKRKLPFYENRIEFFADLLLMVNNCYKFNAKGTDIYSCGEEMEKLIDRNCGFLNEKDLINNISQLKLQMATLSSTMSLYEDVLFHVRKKEGKRKIFSLDERIRIADIVSKLDEERCVKIALIIKKNDQNFSIAGKEEVEVDFKILPDFIVEEIDTFLKKENVNIEQSSEC</sequence>
<dbReference type="Pfam" id="PF00439">
    <property type="entry name" value="Bromodomain"/>
    <property type="match status" value="2"/>
</dbReference>
<dbReference type="GO" id="GO:0006355">
    <property type="term" value="P:regulation of DNA-templated transcription"/>
    <property type="evidence" value="ECO:0007669"/>
    <property type="project" value="TreeGrafter"/>
</dbReference>
<dbReference type="VEuPathDB" id="MicrosporidiaDB:VCUG_00042"/>
<accession>L2GYU0</accession>
<gene>
    <name evidence="5" type="ORF">VCUG_00042</name>
</gene>
<feature type="domain" description="Bromo" evidence="3">
    <location>
        <begin position="16"/>
        <end position="86"/>
    </location>
</feature>
<dbReference type="AlphaFoldDB" id="L2GYU0"/>
<dbReference type="Gene3D" id="1.20.1270.220">
    <property type="match status" value="1"/>
</dbReference>
<dbReference type="PANTHER" id="PTHR22880">
    <property type="entry name" value="FALZ-RELATED BROMODOMAIN-CONTAINING PROTEINS"/>
    <property type="match status" value="1"/>
</dbReference>
<dbReference type="Pfam" id="PF17035">
    <property type="entry name" value="BET"/>
    <property type="match status" value="1"/>
</dbReference>
<evidence type="ECO:0008006" key="7">
    <source>
        <dbReference type="Google" id="ProtNLM"/>
    </source>
</evidence>
<keyword evidence="6" id="KW-1185">Reference proteome</keyword>
<dbReference type="InParanoid" id="L2GYU0"/>
<evidence type="ECO:0000256" key="2">
    <source>
        <dbReference type="PROSITE-ProRule" id="PRU00035"/>
    </source>
</evidence>
<protein>
    <recommendedName>
        <fullName evidence="7">Bromo domain-containing protein</fullName>
    </recommendedName>
</protein>
<dbReference type="OMA" id="KINWPFL"/>
<keyword evidence="1 2" id="KW-0103">Bromodomain</keyword>
<dbReference type="OrthoDB" id="784962at2759"/>
<dbReference type="InterPro" id="IPR001487">
    <property type="entry name" value="Bromodomain"/>
</dbReference>
<dbReference type="EMBL" id="GL877404">
    <property type="protein sequence ID" value="ELA48433.1"/>
    <property type="molecule type" value="Genomic_DNA"/>
</dbReference>
<dbReference type="SMART" id="SM00297">
    <property type="entry name" value="BROMO"/>
    <property type="match status" value="2"/>
</dbReference>
<evidence type="ECO:0000256" key="1">
    <source>
        <dbReference type="ARBA" id="ARBA00023117"/>
    </source>
</evidence>
<evidence type="ECO:0000313" key="5">
    <source>
        <dbReference type="EMBL" id="ELA48433.1"/>
    </source>
</evidence>
<evidence type="ECO:0000259" key="4">
    <source>
        <dbReference type="PROSITE" id="PS51525"/>
    </source>
</evidence>
<dbReference type="PROSITE" id="PS51525">
    <property type="entry name" value="NET"/>
    <property type="match status" value="1"/>
</dbReference>
<organism evidence="5 6">
    <name type="scientific">Vavraia culicis (isolate floridensis)</name>
    <name type="common">Microsporidian parasite</name>
    <dbReference type="NCBI Taxonomy" id="948595"/>
    <lineage>
        <taxon>Eukaryota</taxon>
        <taxon>Fungi</taxon>
        <taxon>Fungi incertae sedis</taxon>
        <taxon>Microsporidia</taxon>
        <taxon>Pleistophoridae</taxon>
        <taxon>Vavraia</taxon>
    </lineage>
</organism>
<dbReference type="InterPro" id="IPR018359">
    <property type="entry name" value="Bromodomain_CS"/>
</dbReference>
<feature type="domain" description="Bromo" evidence="3">
    <location>
        <begin position="124"/>
        <end position="192"/>
    </location>
</feature>
<dbReference type="InterPro" id="IPR038336">
    <property type="entry name" value="NET_sf"/>
</dbReference>
<name>L2GYU0_VAVCU</name>
<dbReference type="GO" id="GO:0006338">
    <property type="term" value="P:chromatin remodeling"/>
    <property type="evidence" value="ECO:0007669"/>
    <property type="project" value="TreeGrafter"/>
</dbReference>
<feature type="domain" description="NET" evidence="4">
    <location>
        <begin position="242"/>
        <end position="324"/>
    </location>
</feature>
<dbReference type="InterPro" id="IPR027353">
    <property type="entry name" value="NET_dom"/>
</dbReference>